<dbReference type="AlphaFoldDB" id="R7TR88"/>
<dbReference type="Gene3D" id="3.60.10.10">
    <property type="entry name" value="Endonuclease/exonuclease/phosphatase"/>
    <property type="match status" value="1"/>
</dbReference>
<feature type="region of interest" description="Disordered" evidence="1">
    <location>
        <begin position="145"/>
        <end position="215"/>
    </location>
</feature>
<protein>
    <recommendedName>
        <fullName evidence="5">Endonuclease/exonuclease/phosphatase domain-containing protein</fullName>
    </recommendedName>
</protein>
<dbReference type="EMBL" id="AMQN01011460">
    <property type="status" value="NOT_ANNOTATED_CDS"/>
    <property type="molecule type" value="Genomic_DNA"/>
</dbReference>
<dbReference type="InterPro" id="IPR036691">
    <property type="entry name" value="Endo/exonu/phosph_ase_sf"/>
</dbReference>
<gene>
    <name evidence="2" type="ORF">CAPTEDRAFT_206212</name>
</gene>
<name>R7TR88_CAPTE</name>
<accession>R7TR88</accession>
<dbReference type="OrthoDB" id="7477592at2759"/>
<dbReference type="SUPFAM" id="SSF56219">
    <property type="entry name" value="DNase I-like"/>
    <property type="match status" value="1"/>
</dbReference>
<evidence type="ECO:0008006" key="5">
    <source>
        <dbReference type="Google" id="ProtNLM"/>
    </source>
</evidence>
<reference evidence="3" key="3">
    <citation type="submission" date="2015-06" db="UniProtKB">
        <authorList>
            <consortium name="EnsemblMetazoa"/>
        </authorList>
    </citation>
    <scope>IDENTIFICATION</scope>
</reference>
<sequence length="806" mass="91979">MESVYINSTLTYMISNLENATREQIRQACLSFYTADELLEAKNLLWDAANNDIIGRNTVRRNTVRGSETLKIFDDIFDALTSLNNLDATPKFAVGPEQLNRMPKASANEALPISICERINCLETQMRQLMEQMIAPKHMPTLSYSEAVQSSQHQWPNPPNPPQPQRPRAPRVSQPTHQHTVMHAVSTNAEAHESSPTDGFQKARNKRRKRKKALIGANEDSSLGLANEPSRSVFVARFPKETKTESIAQYATKNGITVRKVERISKEDAPQASFRVMVKESDMMSIYNAEFWPKNILVAKFFGGRRSKPSKEPQTEHWFHQNDIHKLSRSEDYVVTGVFAMDSAQLHTGRPFGGCAFMSKRNWNCTLQPVDSKCERLCACILSLPSGVRLLIFNVYMPCNTTYDASNAQLFFYIVFEIESIIESHTDIDLIVIGGDLNTDISRVNSLHVQPLFDLCNRQCMQFCANSDISTVDYSYVNDFSAARSLIDHFLVSENVYDGIRRYGVRHDGDNLSDHCPILLELSIDVQYSAIIETRPPNRKPSWHRAKSTNLLRYREILRAKLHALAIPVDALACNEFECGVHSEVLRNYYSEIMNAIISSAERAIPKQRKRALAGWSEYVSPYKEKAMLWHRIWSDSGRARHGWLHSLMLSTKREYKRVSRWVVRNQDKLMACRMSDSLSTNKSRDLWSEIKRIKEGVQGRTNIVDGRVGESEICDVFHEGYEHLYQSVPSDQSELEELKREFSAEVDRTCKVGLCYCDHVISPRDIEFAVRKLKPGLSMASLFVGVNVYDACWTYPIGPVPRFFI</sequence>
<feature type="compositionally biased region" description="Basic residues" evidence="1">
    <location>
        <begin position="203"/>
        <end position="213"/>
    </location>
</feature>
<reference evidence="4" key="1">
    <citation type="submission" date="2012-12" db="EMBL/GenBank/DDBJ databases">
        <authorList>
            <person name="Hellsten U."/>
            <person name="Grimwood J."/>
            <person name="Chapman J.A."/>
            <person name="Shapiro H."/>
            <person name="Aerts A."/>
            <person name="Otillar R.P."/>
            <person name="Terry A.Y."/>
            <person name="Boore J.L."/>
            <person name="Simakov O."/>
            <person name="Marletaz F."/>
            <person name="Cho S.-J."/>
            <person name="Edsinger-Gonzales E."/>
            <person name="Havlak P."/>
            <person name="Kuo D.-H."/>
            <person name="Larsson T."/>
            <person name="Lv J."/>
            <person name="Arendt D."/>
            <person name="Savage R."/>
            <person name="Osoegawa K."/>
            <person name="de Jong P."/>
            <person name="Lindberg D.R."/>
            <person name="Seaver E.C."/>
            <person name="Weisblat D.A."/>
            <person name="Putnam N.H."/>
            <person name="Grigoriev I.V."/>
            <person name="Rokhsar D.S."/>
        </authorList>
    </citation>
    <scope>NUCLEOTIDE SEQUENCE</scope>
    <source>
        <strain evidence="4">I ESC-2004</strain>
    </source>
</reference>
<organism evidence="2">
    <name type="scientific">Capitella teleta</name>
    <name type="common">Polychaete worm</name>
    <dbReference type="NCBI Taxonomy" id="283909"/>
    <lineage>
        <taxon>Eukaryota</taxon>
        <taxon>Metazoa</taxon>
        <taxon>Spiralia</taxon>
        <taxon>Lophotrochozoa</taxon>
        <taxon>Annelida</taxon>
        <taxon>Polychaeta</taxon>
        <taxon>Sedentaria</taxon>
        <taxon>Scolecida</taxon>
        <taxon>Capitellidae</taxon>
        <taxon>Capitella</taxon>
    </lineage>
</organism>
<proteinExistence type="predicted"/>
<reference evidence="2 4" key="2">
    <citation type="journal article" date="2013" name="Nature">
        <title>Insights into bilaterian evolution from three spiralian genomes.</title>
        <authorList>
            <person name="Simakov O."/>
            <person name="Marletaz F."/>
            <person name="Cho S.J."/>
            <person name="Edsinger-Gonzales E."/>
            <person name="Havlak P."/>
            <person name="Hellsten U."/>
            <person name="Kuo D.H."/>
            <person name="Larsson T."/>
            <person name="Lv J."/>
            <person name="Arendt D."/>
            <person name="Savage R."/>
            <person name="Osoegawa K."/>
            <person name="de Jong P."/>
            <person name="Grimwood J."/>
            <person name="Chapman J.A."/>
            <person name="Shapiro H."/>
            <person name="Aerts A."/>
            <person name="Otillar R.P."/>
            <person name="Terry A.Y."/>
            <person name="Boore J.L."/>
            <person name="Grigoriev I.V."/>
            <person name="Lindberg D.R."/>
            <person name="Seaver E.C."/>
            <person name="Weisblat D.A."/>
            <person name="Putnam N.H."/>
            <person name="Rokhsar D.S."/>
        </authorList>
    </citation>
    <scope>NUCLEOTIDE SEQUENCE</scope>
    <source>
        <strain evidence="2 4">I ESC-2004</strain>
    </source>
</reference>
<dbReference type="Proteomes" id="UP000014760">
    <property type="component" value="Unassembled WGS sequence"/>
</dbReference>
<feature type="compositionally biased region" description="Pro residues" evidence="1">
    <location>
        <begin position="156"/>
        <end position="167"/>
    </location>
</feature>
<dbReference type="EMBL" id="KB308892">
    <property type="protein sequence ID" value="ELT96164.1"/>
    <property type="molecule type" value="Genomic_DNA"/>
</dbReference>
<evidence type="ECO:0000313" key="3">
    <source>
        <dbReference type="EnsemblMetazoa" id="CapteP206212"/>
    </source>
</evidence>
<evidence type="ECO:0000313" key="2">
    <source>
        <dbReference type="EMBL" id="ELT96164.1"/>
    </source>
</evidence>
<dbReference type="EnsemblMetazoa" id="CapteT206212">
    <property type="protein sequence ID" value="CapteP206212"/>
    <property type="gene ID" value="CapteG206212"/>
</dbReference>
<evidence type="ECO:0000256" key="1">
    <source>
        <dbReference type="SAM" id="MobiDB-lite"/>
    </source>
</evidence>
<evidence type="ECO:0000313" key="4">
    <source>
        <dbReference type="Proteomes" id="UP000014760"/>
    </source>
</evidence>
<dbReference type="HOGENOM" id="CLU_018889_0_0_1"/>
<keyword evidence="4" id="KW-1185">Reference proteome</keyword>